<evidence type="ECO:0000256" key="12">
    <source>
        <dbReference type="PIRNR" id="PIRNR006621"/>
    </source>
</evidence>
<evidence type="ECO:0000256" key="7">
    <source>
        <dbReference type="ARBA" id="ARBA00022857"/>
    </source>
</evidence>
<feature type="region of interest" description="Disordered" evidence="15">
    <location>
        <begin position="336"/>
        <end position="362"/>
    </location>
</feature>
<comment type="catalytic activity">
    <reaction evidence="11">
        <text>a 5,6-dihydrouridine in tRNA + NAD(+) = a uridine in tRNA + NADH + H(+)</text>
        <dbReference type="Rhea" id="RHEA:54452"/>
        <dbReference type="Rhea" id="RHEA-COMP:13339"/>
        <dbReference type="Rhea" id="RHEA-COMP:13887"/>
        <dbReference type="ChEBI" id="CHEBI:15378"/>
        <dbReference type="ChEBI" id="CHEBI:57540"/>
        <dbReference type="ChEBI" id="CHEBI:57945"/>
        <dbReference type="ChEBI" id="CHEBI:65315"/>
        <dbReference type="ChEBI" id="CHEBI:74443"/>
    </reaction>
</comment>
<feature type="binding site" evidence="14">
    <location>
        <begin position="227"/>
        <end position="228"/>
    </location>
    <ligand>
        <name>FMN</name>
        <dbReference type="ChEBI" id="CHEBI:58210"/>
    </ligand>
</feature>
<comment type="caution">
    <text evidence="17">The sequence shown here is derived from an EMBL/GenBank/DDBJ whole genome shotgun (WGS) entry which is preliminary data.</text>
</comment>
<keyword evidence="8" id="KW-0694">RNA-binding</keyword>
<feature type="compositionally biased region" description="Polar residues" evidence="15">
    <location>
        <begin position="336"/>
        <end position="347"/>
    </location>
</feature>
<dbReference type="InterPro" id="IPR001269">
    <property type="entry name" value="DUS_fam"/>
</dbReference>
<keyword evidence="18" id="KW-1185">Reference proteome</keyword>
<feature type="binding site" evidence="14">
    <location>
        <position position="170"/>
    </location>
    <ligand>
        <name>FMN</name>
        <dbReference type="ChEBI" id="CHEBI:58210"/>
    </ligand>
</feature>
<feature type="binding site" evidence="14">
    <location>
        <position position="140"/>
    </location>
    <ligand>
        <name>FMN</name>
        <dbReference type="ChEBI" id="CHEBI:58210"/>
    </ligand>
</feature>
<dbReference type="NCBIfam" id="TIGR00737">
    <property type="entry name" value="nifR3_yhdG"/>
    <property type="match status" value="1"/>
</dbReference>
<evidence type="ECO:0000256" key="1">
    <source>
        <dbReference type="ARBA" id="ARBA00001917"/>
    </source>
</evidence>
<evidence type="ECO:0000256" key="11">
    <source>
        <dbReference type="ARBA" id="ARBA00048802"/>
    </source>
</evidence>
<dbReference type="GO" id="GO:0000049">
    <property type="term" value="F:tRNA binding"/>
    <property type="evidence" value="ECO:0007669"/>
    <property type="project" value="UniProtKB-KW"/>
</dbReference>
<comment type="cofactor">
    <cofactor evidence="1 12 14">
        <name>FMN</name>
        <dbReference type="ChEBI" id="CHEBI:58210"/>
    </cofactor>
</comment>
<proteinExistence type="inferred from homology"/>
<sequence length="362" mass="40204">MTLGSLTFGDRPLFLAPMEDVSDPPFRMICKRLGADMLYSEFVSTAGLNRDMDDATQKLDIFPEERPIGIQVWGGEIDEVRRATPRVDAAEPDLIDINFGCPVRKIVSKDGGAGILRDLDKMERITEAVIEASTRPVTVKTRLGWDDNSIRILEVARRLEALGIAGLAVHARTRSQQYGGEARWEWLRRIKEEGVRSIPLIGNGDALDPEAIDAMFNETGVDAVMIGRGAIGNPWIFRDAKVYMETGEVPPRPSWEERVQVVAEHLSLKCEWLGERTGVLEMRKNYSGYFKGFRNASKLRHLLMQEDTKDGVLDVMLNFNPDASDIQLPAASLPTKTIAESSGSSQRAKPVNVKKAELPSPA</sequence>
<keyword evidence="4 12" id="KW-0285">Flavoprotein</keyword>
<evidence type="ECO:0000256" key="4">
    <source>
        <dbReference type="ARBA" id="ARBA00022630"/>
    </source>
</evidence>
<keyword evidence="9 12" id="KW-0560">Oxidoreductase</keyword>
<name>A0A2H3NMY5_9BACT</name>
<comment type="function">
    <text evidence="2 12">Catalyzes the synthesis of 5,6-dihydrouridine (D), a modified base found in the D-loop of most tRNAs, via the reduction of the C5-C6 double bond in target uridines.</text>
</comment>
<dbReference type="InterPro" id="IPR024036">
    <property type="entry name" value="tRNA-dHydroUridine_Synthase_C"/>
</dbReference>
<dbReference type="Gene3D" id="1.10.1200.80">
    <property type="entry name" value="Putative flavin oxidoreducatase, domain 2"/>
    <property type="match status" value="1"/>
</dbReference>
<feature type="active site" description="Proton donor" evidence="13">
    <location>
        <position position="101"/>
    </location>
</feature>
<gene>
    <name evidence="17" type="ORF">CRI93_05435</name>
</gene>
<reference evidence="17 18" key="1">
    <citation type="submission" date="2017-10" db="EMBL/GenBank/DDBJ databases">
        <title>Draft genome of Longimonas halophila.</title>
        <authorList>
            <person name="Goh K.M."/>
            <person name="Shamsir M.S."/>
            <person name="Lim S.W."/>
        </authorList>
    </citation>
    <scope>NUCLEOTIDE SEQUENCE [LARGE SCALE GENOMIC DNA]</scope>
    <source>
        <strain evidence="17 18">KCTC 42399</strain>
    </source>
</reference>
<evidence type="ECO:0000256" key="10">
    <source>
        <dbReference type="ARBA" id="ARBA00048205"/>
    </source>
</evidence>
<feature type="binding site" evidence="14">
    <location>
        <position position="71"/>
    </location>
    <ligand>
        <name>FMN</name>
        <dbReference type="ChEBI" id="CHEBI:58210"/>
    </ligand>
</feature>
<dbReference type="AlphaFoldDB" id="A0A2H3NMY5"/>
<dbReference type="OrthoDB" id="9764501at2"/>
<dbReference type="Proteomes" id="UP000221024">
    <property type="component" value="Unassembled WGS sequence"/>
</dbReference>
<dbReference type="PANTHER" id="PTHR45846">
    <property type="entry name" value="TRNA-DIHYDROURIDINE(47) SYNTHASE [NAD(P)(+)]-LIKE"/>
    <property type="match status" value="1"/>
</dbReference>
<evidence type="ECO:0000256" key="3">
    <source>
        <dbReference type="ARBA" id="ARBA00022555"/>
    </source>
</evidence>
<dbReference type="Gene3D" id="3.20.20.70">
    <property type="entry name" value="Aldolase class I"/>
    <property type="match status" value="1"/>
</dbReference>
<comment type="similarity">
    <text evidence="12">Belongs to the dus family.</text>
</comment>
<dbReference type="EC" id="1.3.1.-" evidence="12"/>
<dbReference type="RefSeq" id="WP_098061611.1">
    <property type="nucleotide sequence ID" value="NZ_PDEP01000004.1"/>
</dbReference>
<keyword evidence="14" id="KW-0547">Nucleotide-binding</keyword>
<keyword evidence="6 12" id="KW-0819">tRNA processing</keyword>
<evidence type="ECO:0000256" key="14">
    <source>
        <dbReference type="PIRSR" id="PIRSR006621-2"/>
    </source>
</evidence>
<evidence type="ECO:0000256" key="15">
    <source>
        <dbReference type="SAM" id="MobiDB-lite"/>
    </source>
</evidence>
<evidence type="ECO:0000313" key="17">
    <source>
        <dbReference type="EMBL" id="PEN07889.1"/>
    </source>
</evidence>
<evidence type="ECO:0000256" key="13">
    <source>
        <dbReference type="PIRSR" id="PIRSR006621-1"/>
    </source>
</evidence>
<comment type="catalytic activity">
    <reaction evidence="10">
        <text>a 5,6-dihydrouridine in tRNA + NADP(+) = a uridine in tRNA + NADPH + H(+)</text>
        <dbReference type="Rhea" id="RHEA:23624"/>
        <dbReference type="Rhea" id="RHEA-COMP:13339"/>
        <dbReference type="Rhea" id="RHEA-COMP:13887"/>
        <dbReference type="ChEBI" id="CHEBI:15378"/>
        <dbReference type="ChEBI" id="CHEBI:57783"/>
        <dbReference type="ChEBI" id="CHEBI:58349"/>
        <dbReference type="ChEBI" id="CHEBI:65315"/>
        <dbReference type="ChEBI" id="CHEBI:74443"/>
    </reaction>
</comment>
<dbReference type="PROSITE" id="PS01136">
    <property type="entry name" value="UPF0034"/>
    <property type="match status" value="1"/>
</dbReference>
<dbReference type="InterPro" id="IPR018517">
    <property type="entry name" value="tRNA_hU_synthase_CS"/>
</dbReference>
<keyword evidence="7" id="KW-0521">NADP</keyword>
<dbReference type="PIRSF" id="PIRSF006621">
    <property type="entry name" value="Dus"/>
    <property type="match status" value="1"/>
</dbReference>
<dbReference type="InterPro" id="IPR035587">
    <property type="entry name" value="DUS-like_FMN-bd"/>
</dbReference>
<accession>A0A2H3NMY5</accession>
<dbReference type="CDD" id="cd02801">
    <property type="entry name" value="DUS_like_FMN"/>
    <property type="match status" value="1"/>
</dbReference>
<dbReference type="EMBL" id="PDEP01000004">
    <property type="protein sequence ID" value="PEN07889.1"/>
    <property type="molecule type" value="Genomic_DNA"/>
</dbReference>
<evidence type="ECO:0000256" key="2">
    <source>
        <dbReference type="ARBA" id="ARBA00002790"/>
    </source>
</evidence>
<dbReference type="PANTHER" id="PTHR45846:SF1">
    <property type="entry name" value="TRNA-DIHYDROURIDINE(47) SYNTHASE [NAD(P)(+)]-LIKE"/>
    <property type="match status" value="1"/>
</dbReference>
<evidence type="ECO:0000256" key="8">
    <source>
        <dbReference type="ARBA" id="ARBA00022884"/>
    </source>
</evidence>
<protein>
    <recommendedName>
        <fullName evidence="12">tRNA-dihydrouridine synthase</fullName>
        <ecNumber evidence="12">1.3.1.-</ecNumber>
    </recommendedName>
</protein>
<feature type="domain" description="DUS-like FMN-binding" evidence="16">
    <location>
        <begin position="15"/>
        <end position="313"/>
    </location>
</feature>
<evidence type="ECO:0000259" key="16">
    <source>
        <dbReference type="Pfam" id="PF01207"/>
    </source>
</evidence>
<dbReference type="InterPro" id="IPR013785">
    <property type="entry name" value="Aldolase_TIM"/>
</dbReference>
<evidence type="ECO:0000256" key="6">
    <source>
        <dbReference type="ARBA" id="ARBA00022694"/>
    </source>
</evidence>
<organism evidence="17 18">
    <name type="scientific">Longimonas halophila</name>
    <dbReference type="NCBI Taxonomy" id="1469170"/>
    <lineage>
        <taxon>Bacteria</taxon>
        <taxon>Pseudomonadati</taxon>
        <taxon>Rhodothermota</taxon>
        <taxon>Rhodothermia</taxon>
        <taxon>Rhodothermales</taxon>
        <taxon>Salisaetaceae</taxon>
        <taxon>Longimonas</taxon>
    </lineage>
</organism>
<keyword evidence="3" id="KW-0820">tRNA-binding</keyword>
<dbReference type="GO" id="GO:0050660">
    <property type="term" value="F:flavin adenine dinucleotide binding"/>
    <property type="evidence" value="ECO:0007669"/>
    <property type="project" value="InterPro"/>
</dbReference>
<dbReference type="GO" id="GO:0017150">
    <property type="term" value="F:tRNA dihydrouridine synthase activity"/>
    <property type="evidence" value="ECO:0007669"/>
    <property type="project" value="InterPro"/>
</dbReference>
<dbReference type="SUPFAM" id="SSF51395">
    <property type="entry name" value="FMN-linked oxidoreductases"/>
    <property type="match status" value="1"/>
</dbReference>
<evidence type="ECO:0000313" key="18">
    <source>
        <dbReference type="Proteomes" id="UP000221024"/>
    </source>
</evidence>
<keyword evidence="5 12" id="KW-0288">FMN</keyword>
<evidence type="ECO:0000256" key="9">
    <source>
        <dbReference type="ARBA" id="ARBA00023002"/>
    </source>
</evidence>
<dbReference type="InterPro" id="IPR004652">
    <property type="entry name" value="DusB-like"/>
</dbReference>
<dbReference type="Pfam" id="PF01207">
    <property type="entry name" value="Dus"/>
    <property type="match status" value="1"/>
</dbReference>
<evidence type="ECO:0000256" key="5">
    <source>
        <dbReference type="ARBA" id="ARBA00022643"/>
    </source>
</evidence>